<accession>X1APT0</accession>
<dbReference type="EMBL" id="BART01000687">
    <property type="protein sequence ID" value="GAG74293.1"/>
    <property type="molecule type" value="Genomic_DNA"/>
</dbReference>
<organism evidence="1">
    <name type="scientific">marine sediment metagenome</name>
    <dbReference type="NCBI Taxonomy" id="412755"/>
    <lineage>
        <taxon>unclassified sequences</taxon>
        <taxon>metagenomes</taxon>
        <taxon>ecological metagenomes</taxon>
    </lineage>
</organism>
<reference evidence="1" key="1">
    <citation type="journal article" date="2014" name="Front. Microbiol.">
        <title>High frequency of phylogenetically diverse reductive dehalogenase-homologous genes in deep subseafloor sedimentary metagenomes.</title>
        <authorList>
            <person name="Kawai M."/>
            <person name="Futagami T."/>
            <person name="Toyoda A."/>
            <person name="Takaki Y."/>
            <person name="Nishi S."/>
            <person name="Hori S."/>
            <person name="Arai W."/>
            <person name="Tsubouchi T."/>
            <person name="Morono Y."/>
            <person name="Uchiyama I."/>
            <person name="Ito T."/>
            <person name="Fujiyama A."/>
            <person name="Inagaki F."/>
            <person name="Takami H."/>
        </authorList>
    </citation>
    <scope>NUCLEOTIDE SEQUENCE</scope>
    <source>
        <strain evidence="1">Expedition CK06-06</strain>
    </source>
</reference>
<comment type="caution">
    <text evidence="1">The sequence shown here is derived from an EMBL/GenBank/DDBJ whole genome shotgun (WGS) entry which is preliminary data.</text>
</comment>
<proteinExistence type="predicted"/>
<protein>
    <submittedName>
        <fullName evidence="1">Uncharacterized protein</fullName>
    </submittedName>
</protein>
<name>X1APT0_9ZZZZ</name>
<evidence type="ECO:0000313" key="1">
    <source>
        <dbReference type="EMBL" id="GAG74293.1"/>
    </source>
</evidence>
<sequence length="67" mass="7500">STTSDTEEHAELIIRNIEEISNRVDIIVLAQASMARITPQLSDQVKEKILSSPRLGVQQIKKIIENS</sequence>
<gene>
    <name evidence="1" type="ORF">S01H4_02962</name>
</gene>
<dbReference type="AlphaFoldDB" id="X1APT0"/>
<feature type="non-terminal residue" evidence="1">
    <location>
        <position position="1"/>
    </location>
</feature>